<comment type="similarity">
    <text evidence="6">Belongs to the binding-protein-dependent transport system permease family.</text>
</comment>
<feature type="transmembrane region" description="Helical" evidence="6">
    <location>
        <begin position="96"/>
        <end position="120"/>
    </location>
</feature>
<evidence type="ECO:0000313" key="9">
    <source>
        <dbReference type="Proteomes" id="UP000700815"/>
    </source>
</evidence>
<feature type="transmembrane region" description="Helical" evidence="6">
    <location>
        <begin position="32"/>
        <end position="53"/>
    </location>
</feature>
<dbReference type="PROSITE" id="PS50928">
    <property type="entry name" value="ABC_TM1"/>
    <property type="match status" value="1"/>
</dbReference>
<feature type="transmembrane region" description="Helical" evidence="6">
    <location>
        <begin position="213"/>
        <end position="238"/>
    </location>
</feature>
<reference evidence="8 9" key="1">
    <citation type="submission" date="2021-05" db="EMBL/GenBank/DDBJ databases">
        <title>Phylogenetic classification of ten novel species belonging to the genus Bifidobacterium comprising B. colchicus sp. nov., B. abeli sp. nov., B. bicoloris sp. nov., B. guerezis sp. nov., B. rosaliae sp. nov., B. santillanensis sp. nov., B. argentati sp. nov., B. amazzoni sp. nov., B. pluviali sp. nov., and B. pinnaculum sp. nov.</title>
        <authorList>
            <person name="Lugli G.A."/>
            <person name="Ruiz Garcia L."/>
            <person name="Margolles A."/>
            <person name="Ventura M."/>
        </authorList>
    </citation>
    <scope>NUCLEOTIDE SEQUENCE [LARGE SCALE GENOMIC DNA]</scope>
    <source>
        <strain evidence="8 9">82T10</strain>
    </source>
</reference>
<dbReference type="InterPro" id="IPR000515">
    <property type="entry name" value="MetI-like"/>
</dbReference>
<evidence type="ECO:0000259" key="7">
    <source>
        <dbReference type="PROSITE" id="PS50928"/>
    </source>
</evidence>
<comment type="subcellular location">
    <subcellularLocation>
        <location evidence="1 6">Cell membrane</location>
        <topology evidence="1 6">Multi-pass membrane protein</topology>
    </subcellularLocation>
</comment>
<gene>
    <name evidence="8" type="ORF">KIH79_03645</name>
</gene>
<dbReference type="Pfam" id="PF00528">
    <property type="entry name" value="BPD_transp_1"/>
    <property type="match status" value="1"/>
</dbReference>
<evidence type="ECO:0000313" key="8">
    <source>
        <dbReference type="EMBL" id="MBW3092061.1"/>
    </source>
</evidence>
<comment type="caution">
    <text evidence="8">The sequence shown here is derived from an EMBL/GenBank/DDBJ whole genome shotgun (WGS) entry which is preliminary data.</text>
</comment>
<dbReference type="PANTHER" id="PTHR43386">
    <property type="entry name" value="OLIGOPEPTIDE TRANSPORT SYSTEM PERMEASE PROTEIN APPC"/>
    <property type="match status" value="1"/>
</dbReference>
<keyword evidence="5 6" id="KW-0472">Membrane</keyword>
<evidence type="ECO:0000256" key="3">
    <source>
        <dbReference type="ARBA" id="ARBA00022692"/>
    </source>
</evidence>
<keyword evidence="3 6" id="KW-0812">Transmembrane</keyword>
<keyword evidence="4 6" id="KW-1133">Transmembrane helix</keyword>
<name>A0ABS6WFR7_9BIFI</name>
<dbReference type="InterPro" id="IPR050366">
    <property type="entry name" value="BP-dependent_transpt_permease"/>
</dbReference>
<dbReference type="EMBL" id="JAHBBH010000006">
    <property type="protein sequence ID" value="MBW3092061.1"/>
    <property type="molecule type" value="Genomic_DNA"/>
</dbReference>
<dbReference type="CDD" id="cd06261">
    <property type="entry name" value="TM_PBP2"/>
    <property type="match status" value="1"/>
</dbReference>
<organism evidence="8 9">
    <name type="scientific">Bifidobacterium miconis</name>
    <dbReference type="NCBI Taxonomy" id="2834435"/>
    <lineage>
        <taxon>Bacteria</taxon>
        <taxon>Bacillati</taxon>
        <taxon>Actinomycetota</taxon>
        <taxon>Actinomycetes</taxon>
        <taxon>Bifidobacteriales</taxon>
        <taxon>Bifidobacteriaceae</taxon>
        <taxon>Bifidobacterium</taxon>
    </lineage>
</organism>
<feature type="transmembrane region" description="Helical" evidence="6">
    <location>
        <begin position="258"/>
        <end position="279"/>
    </location>
</feature>
<keyword evidence="2 6" id="KW-0813">Transport</keyword>
<feature type="domain" description="ABC transmembrane type-1" evidence="7">
    <location>
        <begin position="96"/>
        <end position="280"/>
    </location>
</feature>
<feature type="transmembrane region" description="Helical" evidence="6">
    <location>
        <begin position="141"/>
        <end position="166"/>
    </location>
</feature>
<accession>A0ABS6WFR7</accession>
<dbReference type="Pfam" id="PF12911">
    <property type="entry name" value="OppC_N"/>
    <property type="match status" value="1"/>
</dbReference>
<dbReference type="InterPro" id="IPR025966">
    <property type="entry name" value="OppC_N"/>
</dbReference>
<evidence type="ECO:0000256" key="4">
    <source>
        <dbReference type="ARBA" id="ARBA00022989"/>
    </source>
</evidence>
<proteinExistence type="inferred from homology"/>
<dbReference type="Proteomes" id="UP000700815">
    <property type="component" value="Unassembled WGS sequence"/>
</dbReference>
<evidence type="ECO:0000256" key="6">
    <source>
        <dbReference type="RuleBase" id="RU363032"/>
    </source>
</evidence>
<dbReference type="RefSeq" id="WP_219058159.1">
    <property type="nucleotide sequence ID" value="NZ_JAHBBH010000006.1"/>
</dbReference>
<protein>
    <submittedName>
        <fullName evidence="8">ABC transporter permease</fullName>
    </submittedName>
</protein>
<evidence type="ECO:0000256" key="2">
    <source>
        <dbReference type="ARBA" id="ARBA00022448"/>
    </source>
</evidence>
<evidence type="ECO:0000256" key="1">
    <source>
        <dbReference type="ARBA" id="ARBA00004651"/>
    </source>
</evidence>
<dbReference type="PANTHER" id="PTHR43386:SF1">
    <property type="entry name" value="D,D-DIPEPTIDE TRANSPORT SYSTEM PERMEASE PROTEIN DDPC-RELATED"/>
    <property type="match status" value="1"/>
</dbReference>
<sequence length="296" mass="31961">MSEQPVSGLMPFAGLRRRLRDNGFLKSLRTPLGIIGVIFVAFWILMAIFGPLVEPYDPLAQEFDRLQAPNATNWFGTDQVGRDVFSRVIASARVTIPISVFIVVVSVCVGSFIGALAGYLGKVFDEIIMRLTDIMFAFPSIILAMIISATLGPGLKNAVIALLVVSWPSYARIVRSMVLTLKSSEFVIAGRLIGRGVLSSLIVDVLPNVLTSMLVLLFTDFGGAVLMLSNLSFLGLGVLPPDPDWGTMVQNGMGNFSAWWVALFPGLAILTLVISVNFIGDALQDSLDLQNVTSHA</sequence>
<keyword evidence="9" id="KW-1185">Reference proteome</keyword>
<evidence type="ECO:0000256" key="5">
    <source>
        <dbReference type="ARBA" id="ARBA00023136"/>
    </source>
</evidence>